<dbReference type="PROSITE" id="PS51194">
    <property type="entry name" value="HELICASE_CTER"/>
    <property type="match status" value="1"/>
</dbReference>
<evidence type="ECO:0000313" key="6">
    <source>
        <dbReference type="Proteomes" id="UP000355283"/>
    </source>
</evidence>
<dbReference type="Gene3D" id="3.40.50.10810">
    <property type="entry name" value="Tandem AAA-ATPase domain"/>
    <property type="match status" value="1"/>
</dbReference>
<dbReference type="GO" id="GO:0016787">
    <property type="term" value="F:hydrolase activity"/>
    <property type="evidence" value="ECO:0007669"/>
    <property type="project" value="UniProtKB-KW"/>
</dbReference>
<dbReference type="PANTHER" id="PTHR45766">
    <property type="entry name" value="DNA ANNEALING HELICASE AND ENDONUCLEASE ZRANB3 FAMILY MEMBER"/>
    <property type="match status" value="1"/>
</dbReference>
<dbReference type="OrthoDB" id="2801544at2759"/>
<accession>A0A4D9D4P7</accession>
<feature type="region of interest" description="Disordered" evidence="2">
    <location>
        <begin position="1153"/>
        <end position="1178"/>
    </location>
</feature>
<dbReference type="InterPro" id="IPR000330">
    <property type="entry name" value="SNF2_N"/>
</dbReference>
<dbReference type="PROSITE" id="PS51192">
    <property type="entry name" value="HELICASE_ATP_BIND_1"/>
    <property type="match status" value="1"/>
</dbReference>
<dbReference type="CDD" id="cd18793">
    <property type="entry name" value="SF2_C_SNF"/>
    <property type="match status" value="1"/>
</dbReference>
<feature type="compositionally biased region" description="Basic and acidic residues" evidence="2">
    <location>
        <begin position="821"/>
        <end position="831"/>
    </location>
</feature>
<keyword evidence="1" id="KW-0378">Hydrolase</keyword>
<organism evidence="5 6">
    <name type="scientific">Nannochloropsis salina CCMP1776</name>
    <dbReference type="NCBI Taxonomy" id="1027361"/>
    <lineage>
        <taxon>Eukaryota</taxon>
        <taxon>Sar</taxon>
        <taxon>Stramenopiles</taxon>
        <taxon>Ochrophyta</taxon>
        <taxon>Eustigmatophyceae</taxon>
        <taxon>Eustigmatales</taxon>
        <taxon>Monodopsidaceae</taxon>
        <taxon>Microchloropsis</taxon>
        <taxon>Microchloropsis salina</taxon>
    </lineage>
</organism>
<feature type="compositionally biased region" description="Basic and acidic residues" evidence="2">
    <location>
        <begin position="645"/>
        <end position="658"/>
    </location>
</feature>
<feature type="compositionally biased region" description="Basic and acidic residues" evidence="2">
    <location>
        <begin position="801"/>
        <end position="814"/>
    </location>
</feature>
<dbReference type="SUPFAM" id="SSF52540">
    <property type="entry name" value="P-loop containing nucleoside triphosphate hydrolases"/>
    <property type="match status" value="2"/>
</dbReference>
<evidence type="ECO:0008006" key="7">
    <source>
        <dbReference type="Google" id="ProtNLM"/>
    </source>
</evidence>
<dbReference type="CDD" id="cd18010">
    <property type="entry name" value="DEXHc_HARP_SMARCAL1"/>
    <property type="match status" value="1"/>
</dbReference>
<dbReference type="Pfam" id="PF00176">
    <property type="entry name" value="SNF2-rel_dom"/>
    <property type="match status" value="1"/>
</dbReference>
<dbReference type="InterPro" id="IPR014001">
    <property type="entry name" value="Helicase_ATP-bd"/>
</dbReference>
<reference evidence="5 6" key="1">
    <citation type="submission" date="2019-01" db="EMBL/GenBank/DDBJ databases">
        <title>Nuclear Genome Assembly of the Microalgal Biofuel strain Nannochloropsis salina CCMP1776.</title>
        <authorList>
            <person name="Hovde B."/>
        </authorList>
    </citation>
    <scope>NUCLEOTIDE SEQUENCE [LARGE SCALE GENOMIC DNA]</scope>
    <source>
        <strain evidence="5 6">CCMP1776</strain>
    </source>
</reference>
<feature type="compositionally biased region" description="Polar residues" evidence="2">
    <location>
        <begin position="1163"/>
        <end position="1178"/>
    </location>
</feature>
<dbReference type="InterPro" id="IPR049730">
    <property type="entry name" value="SNF2/RAD54-like_C"/>
</dbReference>
<dbReference type="PANTHER" id="PTHR45766:SF6">
    <property type="entry name" value="SWI_SNF-RELATED MATRIX-ASSOCIATED ACTIN-DEPENDENT REGULATOR OF CHROMATIN SUBFAMILY A-LIKE PROTEIN 1"/>
    <property type="match status" value="1"/>
</dbReference>
<dbReference type="GO" id="GO:0043596">
    <property type="term" value="C:nuclear replication fork"/>
    <property type="evidence" value="ECO:0007669"/>
    <property type="project" value="TreeGrafter"/>
</dbReference>
<feature type="compositionally biased region" description="Basic and acidic residues" evidence="2">
    <location>
        <begin position="612"/>
        <end position="626"/>
    </location>
</feature>
<evidence type="ECO:0000256" key="2">
    <source>
        <dbReference type="SAM" id="MobiDB-lite"/>
    </source>
</evidence>
<sequence length="1418" mass="152773">MSVPPASGGEPNSDAFRSSLLSDQFYRRLMPFQRDGIAFGIKAQGRVLLADEMGLGKTLQAIGIMLHFHMDFPALVVLPSSVKFSWANELERWTKLNPKRIKMVRSRADVEALRDADVVLVTYGMLSATAPVVEALQRARPQVVVLDESHSIKNQNSLRNQLLSPILKQAKRVILLSGTPALARPVELYPQLSAIAPSLFGTYLEYARRFCNAHQGRFGWDVSGASNVAELHVMLQRVMIRRLKSEVLTELPRKVRQRVRVEIGAGKQKELQACMQRLQAVKTATISALLGGTEGEGEGGAEEEDGLRGSSLDAARLLQEGCRLTGEAKVPGVQEWLGDWWEGSGGANGTAKILVFAHYRLVLDALESWVVRLTGKGGKGGGSGGGGPQYIRIDGRTPPPERALLVTRFQSDPRCRFAFLSLTAAGQGITLTAAEHVVFAELCWTPGVLLQAEDRAHRIGQTRSVNITYLVAGGGRGGGREVGGTDGLVWGVVGRKTRILGQTLDGQVGEGMGAVLVRGRREGGTGGKTGEEELQDFFAGEMEAVRDAWEEESERGERREGKSKRAFPRGDVRGLEGASSRARPSSGKKHEEVGKEGGTATRAVVVIDVDGEDGRKDPEEEGEKSTGRSRCGVVYVETALGSEGRVGDGGHSPRPEPRRAHMVDLEPLACPSAASSSPLAFPASASSSSPDPASTSLPCGSLQPSISTHTDPPVASSTRLASRPPRGPPSRQDLVWSCQACTFLNRFPPHPFPASLPRSPASLYLLRASGGVACGSEKGHSSLLCRMCATPAPTALAETLGREDAMSKEKKDEVESVGGIARHDGEGRQQEAEEEEEDGVLVVGQEEGRIRGMSRGQGTRQPTQRPPLQEEGGWNRGRRAGVSGSREEKKGEGRKREAPTGFGERAPRASVRFPRSRGGFREDGSGESAWERLKVRVGITDDRRGGEEGEAEGGRRGIGMSFAVSANTERVRVAYGPAGGGEGRRGAGTVNFSMEEFYALVDGQRLELVNTPFEGLGPLLELDGSEAAAATSPFSLCLQVLLGCEAFVQQWADLRGWERKLLAEAEQLQLPLAQSLRKEIGKIWCKGEGAVEGGTEGQGGERGEERKKPCFERYVKYPALGNGPSRTKVIPPYVPHAFAPRANVPTHASWAPAPTEKCPVPTNAETSTCNSASSGMETDSVRTAGNNGMEGIHISPHGAISPPGSTPASSIPLLCSFCKRSISDPSLLRDHTLRLSMAHHSQSFTSITTAGGRDRVDRIGSGPRQPYCSYACGQEILLRAGSSSLIRRQLFALERGVCQLCGCDCHALFQQVKSLPPPERVQLFMRLEHAFTCLDKAAITDPREGHFWQVDHVLPVVEGGGACGLENLRTLCTPCHARETTRLRMRLREGRNQEAAKGTRDIRCFARNAEGKKACGRL</sequence>
<dbReference type="SMART" id="SM00490">
    <property type="entry name" value="HELICc"/>
    <property type="match status" value="1"/>
</dbReference>
<dbReference type="GO" id="GO:0005524">
    <property type="term" value="F:ATP binding"/>
    <property type="evidence" value="ECO:0007669"/>
    <property type="project" value="InterPro"/>
</dbReference>
<dbReference type="GO" id="GO:0008270">
    <property type="term" value="F:zinc ion binding"/>
    <property type="evidence" value="ECO:0007669"/>
    <property type="project" value="InterPro"/>
</dbReference>
<feature type="region of interest" description="Disordered" evidence="2">
    <location>
        <begin position="801"/>
        <end position="926"/>
    </location>
</feature>
<dbReference type="GO" id="GO:0004519">
    <property type="term" value="F:endonuclease activity"/>
    <property type="evidence" value="ECO:0007669"/>
    <property type="project" value="InterPro"/>
</dbReference>
<dbReference type="InterPro" id="IPR002711">
    <property type="entry name" value="HNH"/>
</dbReference>
<feature type="region of interest" description="Disordered" evidence="2">
    <location>
        <begin position="673"/>
        <end position="731"/>
    </location>
</feature>
<comment type="caution">
    <text evidence="5">The sequence shown here is derived from an EMBL/GenBank/DDBJ whole genome shotgun (WGS) entry which is preliminary data.</text>
</comment>
<feature type="domain" description="Helicase C-terminal" evidence="4">
    <location>
        <begin position="332"/>
        <end position="512"/>
    </location>
</feature>
<evidence type="ECO:0000256" key="1">
    <source>
        <dbReference type="ARBA" id="ARBA00022801"/>
    </source>
</evidence>
<dbReference type="Gene3D" id="1.10.30.50">
    <property type="match status" value="1"/>
</dbReference>
<dbReference type="GO" id="GO:0006281">
    <property type="term" value="P:DNA repair"/>
    <property type="evidence" value="ECO:0007669"/>
    <property type="project" value="TreeGrafter"/>
</dbReference>
<dbReference type="InterPro" id="IPR038718">
    <property type="entry name" value="SNF2-like_sf"/>
</dbReference>
<keyword evidence="6" id="KW-1185">Reference proteome</keyword>
<feature type="compositionally biased region" description="Polar residues" evidence="2">
    <location>
        <begin position="702"/>
        <end position="720"/>
    </location>
</feature>
<gene>
    <name evidence="5" type="ORF">NSK_002564</name>
</gene>
<dbReference type="InterPro" id="IPR027417">
    <property type="entry name" value="P-loop_NTPase"/>
</dbReference>
<name>A0A4D9D4P7_9STRA</name>
<evidence type="ECO:0000259" key="3">
    <source>
        <dbReference type="PROSITE" id="PS51192"/>
    </source>
</evidence>
<dbReference type="Pfam" id="PF00271">
    <property type="entry name" value="Helicase_C"/>
    <property type="match status" value="1"/>
</dbReference>
<proteinExistence type="predicted"/>
<dbReference type="InterPro" id="IPR001650">
    <property type="entry name" value="Helicase_C-like"/>
</dbReference>
<dbReference type="Proteomes" id="UP000355283">
    <property type="component" value="Unassembled WGS sequence"/>
</dbReference>
<feature type="compositionally biased region" description="Basic and acidic residues" evidence="2">
    <location>
        <begin position="885"/>
        <end position="898"/>
    </location>
</feature>
<dbReference type="EMBL" id="SDOX01000009">
    <property type="protein sequence ID" value="TFJ86356.1"/>
    <property type="molecule type" value="Genomic_DNA"/>
</dbReference>
<feature type="compositionally biased region" description="Low complexity" evidence="2">
    <location>
        <begin position="673"/>
        <end position="698"/>
    </location>
</feature>
<feature type="region of interest" description="Disordered" evidence="2">
    <location>
        <begin position="548"/>
        <end position="633"/>
    </location>
</feature>
<feature type="region of interest" description="Disordered" evidence="2">
    <location>
        <begin position="639"/>
        <end position="658"/>
    </location>
</feature>
<dbReference type="Pfam" id="PF01844">
    <property type="entry name" value="HNH"/>
    <property type="match status" value="1"/>
</dbReference>
<evidence type="ECO:0000313" key="5">
    <source>
        <dbReference type="EMBL" id="TFJ86356.1"/>
    </source>
</evidence>
<evidence type="ECO:0000259" key="4">
    <source>
        <dbReference type="PROSITE" id="PS51194"/>
    </source>
</evidence>
<dbReference type="GO" id="GO:0031297">
    <property type="term" value="P:replication fork processing"/>
    <property type="evidence" value="ECO:0007669"/>
    <property type="project" value="TreeGrafter"/>
</dbReference>
<dbReference type="Gene3D" id="3.40.50.300">
    <property type="entry name" value="P-loop containing nucleotide triphosphate hydrolases"/>
    <property type="match status" value="1"/>
</dbReference>
<protein>
    <recommendedName>
        <fullName evidence="7">Helicase ATP-binding domain-containing protein</fullName>
    </recommendedName>
</protein>
<dbReference type="InterPro" id="IPR003615">
    <property type="entry name" value="HNH_nuc"/>
</dbReference>
<dbReference type="CDD" id="cd00085">
    <property type="entry name" value="HNHc"/>
    <property type="match status" value="1"/>
</dbReference>
<dbReference type="GO" id="GO:0003676">
    <property type="term" value="F:nucleic acid binding"/>
    <property type="evidence" value="ECO:0007669"/>
    <property type="project" value="InterPro"/>
</dbReference>
<dbReference type="SMART" id="SM00487">
    <property type="entry name" value="DEXDc"/>
    <property type="match status" value="1"/>
</dbReference>
<feature type="domain" description="Helicase ATP-binding" evidence="3">
    <location>
        <begin position="38"/>
        <end position="198"/>
    </location>
</feature>